<dbReference type="OrthoDB" id="5422692at2759"/>
<dbReference type="AlphaFoldDB" id="C3YZ22"/>
<dbReference type="InParanoid" id="C3YZ22"/>
<dbReference type="GeneID" id="118405643"/>
<organism>
    <name type="scientific">Branchiostoma floridae</name>
    <name type="common">Florida lancelet</name>
    <name type="synonym">Amphioxus</name>
    <dbReference type="NCBI Taxonomy" id="7739"/>
    <lineage>
        <taxon>Eukaryota</taxon>
        <taxon>Metazoa</taxon>
        <taxon>Chordata</taxon>
        <taxon>Cephalochordata</taxon>
        <taxon>Leptocardii</taxon>
        <taxon>Amphioxiformes</taxon>
        <taxon>Branchiostomatidae</taxon>
        <taxon>Branchiostoma</taxon>
    </lineage>
</organism>
<dbReference type="EMBL" id="GG666565">
    <property type="protein sequence ID" value="EEN54530.1"/>
    <property type="molecule type" value="Genomic_DNA"/>
</dbReference>
<dbReference type="KEGG" id="bfo:118405643"/>
<reference evidence="2" key="2">
    <citation type="journal article" date="2020" name="Nat. Ecol. Evol.">
        <title>Deeply conserved synteny resolves early events in vertebrate evolution.</title>
        <authorList>
            <person name="Simakov O."/>
            <person name="Marletaz F."/>
            <person name="Yue J.X."/>
            <person name="O'Connell B."/>
            <person name="Jenkins J."/>
            <person name="Brandt A."/>
            <person name="Calef R."/>
            <person name="Tung C.H."/>
            <person name="Huang T.K."/>
            <person name="Schmutz J."/>
            <person name="Satoh N."/>
            <person name="Yu J.K."/>
            <person name="Putnam N.H."/>
            <person name="Green R.E."/>
            <person name="Rokhsar D.S."/>
        </authorList>
    </citation>
    <scope>NUCLEOTIDE SEQUENCE [LARGE SCALE GENOMIC DNA]</scope>
    <source>
        <strain evidence="2">S238N-H82</strain>
    </source>
</reference>
<accession>C3YZ22</accession>
<name>C3YZ22_BRAFL</name>
<dbReference type="Proteomes" id="UP000001554">
    <property type="component" value="Chromosome 18"/>
</dbReference>
<proteinExistence type="predicted"/>
<reference evidence="3" key="3">
    <citation type="submission" date="2025-04" db="UniProtKB">
        <authorList>
            <consortium name="RefSeq"/>
        </authorList>
    </citation>
    <scope>IDENTIFICATION</scope>
    <source>
        <strain evidence="3">S238N-H82</strain>
        <tissue evidence="3">Testes</tissue>
    </source>
</reference>
<protein>
    <submittedName>
        <fullName evidence="3">Uncharacterized protein LOC118405643</fullName>
    </submittedName>
</protein>
<keyword evidence="2" id="KW-1185">Reference proteome</keyword>
<evidence type="ECO:0000313" key="2">
    <source>
        <dbReference type="Proteomes" id="UP000001554"/>
    </source>
</evidence>
<evidence type="ECO:0000313" key="3">
    <source>
        <dbReference type="RefSeq" id="XP_035661107.1"/>
    </source>
</evidence>
<evidence type="ECO:0000313" key="1">
    <source>
        <dbReference type="EMBL" id="EEN54530.1"/>
    </source>
</evidence>
<dbReference type="RefSeq" id="XP_035661107.1">
    <property type="nucleotide sequence ID" value="XM_035805214.1"/>
</dbReference>
<dbReference type="eggNOG" id="ENOG502RYS1">
    <property type="taxonomic scope" value="Eukaryota"/>
</dbReference>
<sequence>MISSSFSRVVAFTGAAGAVVGVVAGLRGRQAAEFQAAARCEFYRPSYNPPPADYDGPVFKPRLDFPRSANPGNEAFPWLDIDFRTEPERYLRKVRDYCLEGNVECDFRVEQNQIRDWYHVPWMSSQPTGREPIHGMTMEKSSKQGMLSDSQQREVQNWAVAFYNSPGAYAVGRVWSLPWQPAQDGAAFPEGTVMLKQIFTQATEEEVPYLKGSPVWRAAIAKTPREPGDRGPPVETRLIQMDVAIRDDRAGIGWVFGTFVYHSSRCSDAPWRRLVPVCLQWGNDPDLTLQRYQEGARPVQTWNNPRLKELGMIPASRPYLGWLGRANGPVDNFKSCCASCHSTASVPDKDNKVPRGVPPTNATADQALWWFRNLAPRQAFEESGKSLDYSLQLSSSIKHYNGWKKSYLKNTLIGRLKDWWLEAHPFPATASSGGHGKDDNAYIRKDLG</sequence>
<reference evidence="1" key="1">
    <citation type="journal article" date="2008" name="Nature">
        <title>The amphioxus genome and the evolution of the chordate karyotype.</title>
        <authorList>
            <consortium name="US DOE Joint Genome Institute (JGI-PGF)"/>
            <person name="Putnam N.H."/>
            <person name="Butts T."/>
            <person name="Ferrier D.E.K."/>
            <person name="Furlong R.F."/>
            <person name="Hellsten U."/>
            <person name="Kawashima T."/>
            <person name="Robinson-Rechavi M."/>
            <person name="Shoguchi E."/>
            <person name="Terry A."/>
            <person name="Yu J.-K."/>
            <person name="Benito-Gutierrez E.L."/>
            <person name="Dubchak I."/>
            <person name="Garcia-Fernandez J."/>
            <person name="Gibson-Brown J.J."/>
            <person name="Grigoriev I.V."/>
            <person name="Horton A.C."/>
            <person name="de Jong P.J."/>
            <person name="Jurka J."/>
            <person name="Kapitonov V.V."/>
            <person name="Kohara Y."/>
            <person name="Kuroki Y."/>
            <person name="Lindquist E."/>
            <person name="Lucas S."/>
            <person name="Osoegawa K."/>
            <person name="Pennacchio L.A."/>
            <person name="Salamov A.A."/>
            <person name="Satou Y."/>
            <person name="Sauka-Spengler T."/>
            <person name="Schmutz J."/>
            <person name="Shin-I T."/>
            <person name="Toyoda A."/>
            <person name="Bronner-Fraser M."/>
            <person name="Fujiyama A."/>
            <person name="Holland L.Z."/>
            <person name="Holland P.W.H."/>
            <person name="Satoh N."/>
            <person name="Rokhsar D.S."/>
        </authorList>
    </citation>
    <scope>NUCLEOTIDE SEQUENCE [LARGE SCALE GENOMIC DNA]</scope>
    <source>
        <strain evidence="1">S238N-H82</strain>
        <tissue evidence="1">Testes</tissue>
    </source>
</reference>
<gene>
    <name evidence="3" type="primary">LOC118405643</name>
    <name evidence="1" type="ORF">BRAFLDRAFT_66896</name>
</gene>